<keyword evidence="8" id="KW-1185">Reference proteome</keyword>
<dbReference type="KEGG" id="smax:FJR03_04900"/>
<dbReference type="InterPro" id="IPR010920">
    <property type="entry name" value="LSM_dom_sf"/>
</dbReference>
<reference evidence="7 8" key="1">
    <citation type="submission" date="2019-06" db="EMBL/GenBank/DDBJ databases">
        <title>Sulfurimonas gotlandica sp. nov., a chemoautotrophic and psychrotolerant epsilonproteobacterium isolated from a pelagic redoxcline, and an emended description of the genus Sulfurimonas.</title>
        <authorList>
            <person name="Wang S."/>
            <person name="Jiang L."/>
            <person name="Shao Z."/>
        </authorList>
    </citation>
    <scope>NUCLEOTIDE SEQUENCE [LARGE SCALE GENOMIC DNA]</scope>
    <source>
        <strain evidence="7 8">B2</strain>
    </source>
</reference>
<keyword evidence="3 5" id="KW-1133">Transmembrane helix</keyword>
<keyword evidence="2 5" id="KW-0812">Transmembrane</keyword>
<evidence type="ECO:0000256" key="4">
    <source>
        <dbReference type="ARBA" id="ARBA00023136"/>
    </source>
</evidence>
<dbReference type="InterPro" id="IPR023408">
    <property type="entry name" value="MscS_beta-dom_sf"/>
</dbReference>
<comment type="subcellular location">
    <subcellularLocation>
        <location evidence="1">Membrane</location>
    </subcellularLocation>
</comment>
<evidence type="ECO:0000313" key="8">
    <source>
        <dbReference type="Proteomes" id="UP000593910"/>
    </source>
</evidence>
<dbReference type="Gene3D" id="1.10.287.1260">
    <property type="match status" value="1"/>
</dbReference>
<name>A0A7M1AUL5_9BACT</name>
<evidence type="ECO:0000313" key="7">
    <source>
        <dbReference type="EMBL" id="QOP41115.1"/>
    </source>
</evidence>
<keyword evidence="4 5" id="KW-0472">Membrane</keyword>
<dbReference type="Proteomes" id="UP000593910">
    <property type="component" value="Chromosome"/>
</dbReference>
<dbReference type="EMBL" id="CP041165">
    <property type="protein sequence ID" value="QOP41115.1"/>
    <property type="molecule type" value="Genomic_DNA"/>
</dbReference>
<evidence type="ECO:0000259" key="6">
    <source>
        <dbReference type="Pfam" id="PF00924"/>
    </source>
</evidence>
<protein>
    <submittedName>
        <fullName evidence="7">Mechanosensitive ion channel family protein</fullName>
    </submittedName>
</protein>
<feature type="transmembrane region" description="Helical" evidence="5">
    <location>
        <begin position="70"/>
        <end position="92"/>
    </location>
</feature>
<proteinExistence type="predicted"/>
<accession>A0A7M1AUL5</accession>
<feature type="transmembrane region" description="Helical" evidence="5">
    <location>
        <begin position="39"/>
        <end position="64"/>
    </location>
</feature>
<sequence>MSTNIFYTVVTIVLTFMLIKTISFSLGKIAGVKGVSRRRLFYIIKFFNIMIYISLFIVLATIWGVKFNGLMVFLSSIFAVIGIALFAQWSILSNLTSSIIIFFTFPAKVGDRVKVLDGDDSITGEIKEITPFQIEIEDDEHNTILYPNNLFLQKPIVKLAKKPIEETPTH</sequence>
<dbReference type="AlphaFoldDB" id="A0A7M1AUL5"/>
<evidence type="ECO:0000256" key="5">
    <source>
        <dbReference type="SAM" id="Phobius"/>
    </source>
</evidence>
<dbReference type="InterPro" id="IPR045275">
    <property type="entry name" value="MscS_archaea/bacteria_type"/>
</dbReference>
<dbReference type="RefSeq" id="WP_193114534.1">
    <property type="nucleotide sequence ID" value="NZ_CP041165.1"/>
</dbReference>
<dbReference type="PANTHER" id="PTHR30221">
    <property type="entry name" value="SMALL-CONDUCTANCE MECHANOSENSITIVE CHANNEL"/>
    <property type="match status" value="1"/>
</dbReference>
<feature type="transmembrane region" description="Helical" evidence="5">
    <location>
        <begin position="6"/>
        <end position="27"/>
    </location>
</feature>
<evidence type="ECO:0000256" key="3">
    <source>
        <dbReference type="ARBA" id="ARBA00022989"/>
    </source>
</evidence>
<dbReference type="Gene3D" id="2.30.30.60">
    <property type="match status" value="1"/>
</dbReference>
<dbReference type="GO" id="GO:0008381">
    <property type="term" value="F:mechanosensitive monoatomic ion channel activity"/>
    <property type="evidence" value="ECO:0007669"/>
    <property type="project" value="InterPro"/>
</dbReference>
<organism evidence="7 8">
    <name type="scientific">Sulfurimonas marina</name>
    <dbReference type="NCBI Taxonomy" id="2590551"/>
    <lineage>
        <taxon>Bacteria</taxon>
        <taxon>Pseudomonadati</taxon>
        <taxon>Campylobacterota</taxon>
        <taxon>Epsilonproteobacteria</taxon>
        <taxon>Campylobacterales</taxon>
        <taxon>Sulfurimonadaceae</taxon>
        <taxon>Sulfurimonas</taxon>
    </lineage>
</organism>
<evidence type="ECO:0000256" key="1">
    <source>
        <dbReference type="ARBA" id="ARBA00004370"/>
    </source>
</evidence>
<feature type="domain" description="Mechanosensitive ion channel MscS" evidence="6">
    <location>
        <begin position="91"/>
        <end position="156"/>
    </location>
</feature>
<dbReference type="InterPro" id="IPR006685">
    <property type="entry name" value="MscS_channel_2nd"/>
</dbReference>
<dbReference type="PANTHER" id="PTHR30221:SF8">
    <property type="entry name" value="SMALL-CONDUCTANCE MECHANOSENSITIVE CHANNEL"/>
    <property type="match status" value="1"/>
</dbReference>
<dbReference type="GO" id="GO:0016020">
    <property type="term" value="C:membrane"/>
    <property type="evidence" value="ECO:0007669"/>
    <property type="project" value="UniProtKB-SubCell"/>
</dbReference>
<gene>
    <name evidence="7" type="ORF">FJR03_04900</name>
</gene>
<dbReference type="Pfam" id="PF00924">
    <property type="entry name" value="MS_channel_2nd"/>
    <property type="match status" value="1"/>
</dbReference>
<dbReference type="SUPFAM" id="SSF50182">
    <property type="entry name" value="Sm-like ribonucleoproteins"/>
    <property type="match status" value="1"/>
</dbReference>
<evidence type="ECO:0000256" key="2">
    <source>
        <dbReference type="ARBA" id="ARBA00022692"/>
    </source>
</evidence>